<keyword evidence="2" id="KW-1185">Reference proteome</keyword>
<dbReference type="RefSeq" id="WP_035117183.1">
    <property type="nucleotide sequence ID" value="NZ_AVBI01000006.1"/>
</dbReference>
<dbReference type="AlphaFoldDB" id="A0A562LJX2"/>
<comment type="caution">
    <text evidence="1">The sequence shown here is derived from an EMBL/GenBank/DDBJ whole genome shotgun (WGS) entry which is preliminary data.</text>
</comment>
<evidence type="ECO:0008006" key="3">
    <source>
        <dbReference type="Google" id="ProtNLM"/>
    </source>
</evidence>
<sequence length="166" mass="19290">MSKVILHILIVSILLVSCVEKPNKTENFLNQYDKIKLISYNKHREVYSTNNKIKIANNTIKIPNIQYIDNIVLNKKNSKKIFNILLSEQKKCSRADCYNPRHILLFYKKNNIVGFYEFCAECGGSEQSKNINIPPICSEQGDELIKVFKEMNLKNDGEESGNYEYF</sequence>
<dbReference type="OrthoDB" id="656959at2"/>
<dbReference type="PROSITE" id="PS51257">
    <property type="entry name" value="PROKAR_LIPOPROTEIN"/>
    <property type="match status" value="1"/>
</dbReference>
<evidence type="ECO:0000313" key="1">
    <source>
        <dbReference type="EMBL" id="TWI07905.1"/>
    </source>
</evidence>
<dbReference type="Proteomes" id="UP000319848">
    <property type="component" value="Unassembled WGS sequence"/>
</dbReference>
<gene>
    <name evidence="1" type="ORF">IP98_02927</name>
</gene>
<proteinExistence type="predicted"/>
<reference evidence="1 2" key="1">
    <citation type="journal article" date="2015" name="Stand. Genomic Sci.">
        <title>Genomic Encyclopedia of Bacterial and Archaeal Type Strains, Phase III: the genomes of soil and plant-associated and newly described type strains.</title>
        <authorList>
            <person name="Whitman W.B."/>
            <person name="Woyke T."/>
            <person name="Klenk H.P."/>
            <person name="Zhou Y."/>
            <person name="Lilburn T.G."/>
            <person name="Beck B.J."/>
            <person name="De Vos P."/>
            <person name="Vandamme P."/>
            <person name="Eisen J.A."/>
            <person name="Garrity G."/>
            <person name="Hugenholtz P."/>
            <person name="Kyrpides N.C."/>
        </authorList>
    </citation>
    <scope>NUCLEOTIDE SEQUENCE [LARGE SCALE GENOMIC DNA]</scope>
    <source>
        <strain evidence="1 2">CGMCC 1.7270</strain>
    </source>
</reference>
<accession>A0A562LJX2</accession>
<protein>
    <recommendedName>
        <fullName evidence="3">Lipoprotein</fullName>
    </recommendedName>
</protein>
<organism evidence="1 2">
    <name type="scientific">Flavobacterium cauense R2A-7</name>
    <dbReference type="NCBI Taxonomy" id="1341154"/>
    <lineage>
        <taxon>Bacteria</taxon>
        <taxon>Pseudomonadati</taxon>
        <taxon>Bacteroidota</taxon>
        <taxon>Flavobacteriia</taxon>
        <taxon>Flavobacteriales</taxon>
        <taxon>Flavobacteriaceae</taxon>
        <taxon>Flavobacterium</taxon>
    </lineage>
</organism>
<evidence type="ECO:0000313" key="2">
    <source>
        <dbReference type="Proteomes" id="UP000319848"/>
    </source>
</evidence>
<dbReference type="EMBL" id="VLKQ01000023">
    <property type="protein sequence ID" value="TWI07905.1"/>
    <property type="molecule type" value="Genomic_DNA"/>
</dbReference>
<name>A0A562LJX2_9FLAO</name>